<evidence type="ECO:0000313" key="2">
    <source>
        <dbReference type="Proteomes" id="UP001266305"/>
    </source>
</evidence>
<dbReference type="InterPro" id="IPR029035">
    <property type="entry name" value="DHS-like_NAD/FAD-binding_dom"/>
</dbReference>
<dbReference type="EMBL" id="JASSZA010000008">
    <property type="protein sequence ID" value="KAK2103478.1"/>
    <property type="molecule type" value="Genomic_DNA"/>
</dbReference>
<proteinExistence type="predicted"/>
<comment type="caution">
    <text evidence="1">The sequence shown here is derived from an EMBL/GenBank/DDBJ whole genome shotgun (WGS) entry which is preliminary data.</text>
</comment>
<dbReference type="Proteomes" id="UP001266305">
    <property type="component" value="Unassembled WGS sequence"/>
</dbReference>
<dbReference type="PROSITE" id="PS00696">
    <property type="entry name" value="ETF_ALPHA"/>
    <property type="match status" value="1"/>
</dbReference>
<dbReference type="InterPro" id="IPR001308">
    <property type="entry name" value="ETF_a/FixB"/>
</dbReference>
<reference evidence="1 2" key="1">
    <citation type="submission" date="2023-05" db="EMBL/GenBank/DDBJ databases">
        <title>B98-5 Cell Line De Novo Hybrid Assembly: An Optical Mapping Approach.</title>
        <authorList>
            <person name="Kananen K."/>
            <person name="Auerbach J.A."/>
            <person name="Kautto E."/>
            <person name="Blachly J.S."/>
        </authorList>
    </citation>
    <scope>NUCLEOTIDE SEQUENCE [LARGE SCALE GENOMIC DNA]</scope>
    <source>
        <strain evidence="1">B95-8</strain>
        <tissue evidence="1">Cell line</tissue>
    </source>
</reference>
<accession>A0ABQ9V432</accession>
<dbReference type="PANTHER" id="PTHR43153">
    <property type="entry name" value="ELECTRON TRANSFER FLAVOPROTEIN ALPHA"/>
    <property type="match status" value="1"/>
</dbReference>
<dbReference type="Gene3D" id="3.40.50.1220">
    <property type="entry name" value="TPP-binding domain"/>
    <property type="match status" value="1"/>
</dbReference>
<evidence type="ECO:0000313" key="1">
    <source>
        <dbReference type="EMBL" id="KAK2103478.1"/>
    </source>
</evidence>
<dbReference type="PANTHER" id="PTHR43153:SF1">
    <property type="entry name" value="ELECTRON TRANSFER FLAVOPROTEIN SUBUNIT ALPHA, MITOCHONDRIAL"/>
    <property type="match status" value="1"/>
</dbReference>
<dbReference type="SUPFAM" id="SSF52467">
    <property type="entry name" value="DHS-like NAD/FAD-binding domain"/>
    <property type="match status" value="1"/>
</dbReference>
<protein>
    <recommendedName>
        <fullName evidence="3">Electron transfer flavoprotein alpha subunit C-terminal domain-containing protein</fullName>
    </recommendedName>
</protein>
<organism evidence="1 2">
    <name type="scientific">Saguinus oedipus</name>
    <name type="common">Cotton-top tamarin</name>
    <name type="synonym">Oedipomidas oedipus</name>
    <dbReference type="NCBI Taxonomy" id="9490"/>
    <lineage>
        <taxon>Eukaryota</taxon>
        <taxon>Metazoa</taxon>
        <taxon>Chordata</taxon>
        <taxon>Craniata</taxon>
        <taxon>Vertebrata</taxon>
        <taxon>Euteleostomi</taxon>
        <taxon>Mammalia</taxon>
        <taxon>Eutheria</taxon>
        <taxon>Euarchontoglires</taxon>
        <taxon>Primates</taxon>
        <taxon>Haplorrhini</taxon>
        <taxon>Platyrrhini</taxon>
        <taxon>Cebidae</taxon>
        <taxon>Callitrichinae</taxon>
        <taxon>Saguinus</taxon>
    </lineage>
</organism>
<keyword evidence="2" id="KW-1185">Reference proteome</keyword>
<sequence length="220" mass="24103">MMAFPLLSGREPCLQDSKIKSPVGHVDPFGPFMVIRKVEMALEHLPLACFGLESLISLVTYMVKVNGIHELYIAVGISGAIQHLAGMKDSKTIVAINKDPEAPIFQVADYGIVADLFKLSYAEITHGGIDTLKIASSPRSGFAGVRNPSCRTTVRSCGLQWKGCSLRTELQVVSSAGRLAHFHDFTSTAYELEELVSVLGEHICTLQYMFMLSEGWKQDP</sequence>
<gene>
    <name evidence="1" type="ORF">P7K49_017334</name>
</gene>
<dbReference type="InterPro" id="IPR018206">
    <property type="entry name" value="ETF_asu_C_CS"/>
</dbReference>
<evidence type="ECO:0008006" key="3">
    <source>
        <dbReference type="Google" id="ProtNLM"/>
    </source>
</evidence>
<name>A0ABQ9V432_SAGOE</name>